<protein>
    <submittedName>
        <fullName evidence="3">Ubiquitin carboxyl-terminal hydrolase 43</fullName>
    </submittedName>
</protein>
<name>A0A3Q0HDV5_ALLSI</name>
<dbReference type="STRING" id="38654.A0A3Q0HDV5"/>
<evidence type="ECO:0000313" key="3">
    <source>
        <dbReference type="RefSeq" id="XP_025068670.1"/>
    </source>
</evidence>
<keyword evidence="2" id="KW-1185">Reference proteome</keyword>
<dbReference type="GO" id="GO:0016787">
    <property type="term" value="F:hydrolase activity"/>
    <property type="evidence" value="ECO:0007669"/>
    <property type="project" value="UniProtKB-KW"/>
</dbReference>
<reference evidence="3" key="1">
    <citation type="submission" date="2025-08" db="UniProtKB">
        <authorList>
            <consortium name="RefSeq"/>
        </authorList>
    </citation>
    <scope>IDENTIFICATION</scope>
</reference>
<accession>A0A3Q0HDV5</accession>
<evidence type="ECO:0000313" key="2">
    <source>
        <dbReference type="Proteomes" id="UP000189705"/>
    </source>
</evidence>
<feature type="region of interest" description="Disordered" evidence="1">
    <location>
        <begin position="66"/>
        <end position="86"/>
    </location>
</feature>
<feature type="non-terminal residue" evidence="3">
    <location>
        <position position="86"/>
    </location>
</feature>
<dbReference type="KEGG" id="asn:112551520"/>
<evidence type="ECO:0000256" key="1">
    <source>
        <dbReference type="SAM" id="MobiDB-lite"/>
    </source>
</evidence>
<dbReference type="RefSeq" id="XP_025068670.1">
    <property type="nucleotide sequence ID" value="XM_025212885.1"/>
</dbReference>
<dbReference type="InterPro" id="IPR038765">
    <property type="entry name" value="Papain-like_cys_pep_sf"/>
</dbReference>
<keyword evidence="3" id="KW-0378">Hydrolase</keyword>
<dbReference type="AlphaFoldDB" id="A0A3Q0HDV5"/>
<proteinExistence type="predicted"/>
<organism evidence="2 3">
    <name type="scientific">Alligator sinensis</name>
    <name type="common">Chinese alligator</name>
    <dbReference type="NCBI Taxonomy" id="38654"/>
    <lineage>
        <taxon>Eukaryota</taxon>
        <taxon>Metazoa</taxon>
        <taxon>Chordata</taxon>
        <taxon>Craniata</taxon>
        <taxon>Vertebrata</taxon>
        <taxon>Euteleostomi</taxon>
        <taxon>Archelosauria</taxon>
        <taxon>Archosauria</taxon>
        <taxon>Crocodylia</taxon>
        <taxon>Alligatoridae</taxon>
        <taxon>Alligatorinae</taxon>
        <taxon>Alligator</taxon>
    </lineage>
</organism>
<dbReference type="InParanoid" id="A0A3Q0HDV5"/>
<dbReference type="GeneID" id="112551520"/>
<dbReference type="CTD" id="124739"/>
<dbReference type="SUPFAM" id="SSF54001">
    <property type="entry name" value="Cysteine proteinases"/>
    <property type="match status" value="1"/>
</dbReference>
<sequence>MNAVVQCLSNTDLLAEFLALGPLRARGEVTRQLAALVRALWTLDYTPQLSVQFKVSSHLANPRLSSADPCTAEGHKPNFSGPSSCL</sequence>
<dbReference type="Proteomes" id="UP000189705">
    <property type="component" value="Unplaced"/>
</dbReference>
<gene>
    <name evidence="3" type="primary">USP43</name>
</gene>
<dbReference type="Gene3D" id="3.90.70.10">
    <property type="entry name" value="Cysteine proteinases"/>
    <property type="match status" value="1"/>
</dbReference>